<comment type="caution">
    <text evidence="1">The sequence shown here is derived from an EMBL/GenBank/DDBJ whole genome shotgun (WGS) entry which is preliminary data.</text>
</comment>
<reference evidence="1 2" key="1">
    <citation type="journal article" date="2015" name="Genome Biol. Evol.">
        <title>Characterization of Three Mycobacterium spp. with Potential Use in Bioremediation by Genome Sequencing and Comparative Genomics.</title>
        <authorList>
            <person name="Das S."/>
            <person name="Pettersson B.M."/>
            <person name="Behra P.R."/>
            <person name="Ramesh M."/>
            <person name="Dasgupta S."/>
            <person name="Bhattacharya A."/>
            <person name="Kirsebom L.A."/>
        </authorList>
    </citation>
    <scope>NUCLEOTIDE SEQUENCE [LARGE SCALE GENOMIC DNA]</scope>
    <source>
        <strain evidence="1 2">DSM 43826</strain>
    </source>
</reference>
<dbReference type="PATRIC" id="fig|37916.4.peg.1681"/>
<sequence>MAWLLRDDDEDDRKECDPKDLWDNEIPHGGVWARLANTTDTVRCLEHGLRPDQH</sequence>
<dbReference type="RefSeq" id="WP_156455063.1">
    <property type="nucleotide sequence ID" value="NZ_JYNL01000017.1"/>
</dbReference>
<gene>
    <name evidence="1" type="ORF">MCHLDSM_01770</name>
</gene>
<dbReference type="EMBL" id="JYNL01000017">
    <property type="protein sequence ID" value="KMO79886.1"/>
    <property type="molecule type" value="Genomic_DNA"/>
</dbReference>
<dbReference type="AlphaFoldDB" id="A0A0J6Z5J3"/>
<dbReference type="Proteomes" id="UP000036513">
    <property type="component" value="Unassembled WGS sequence"/>
</dbReference>
<protein>
    <submittedName>
        <fullName evidence="1">Uncharacterized protein</fullName>
    </submittedName>
</protein>
<accession>A0A0J6Z5J3</accession>
<evidence type="ECO:0000313" key="2">
    <source>
        <dbReference type="Proteomes" id="UP000036513"/>
    </source>
</evidence>
<organism evidence="1 2">
    <name type="scientific">Mycolicibacterium chlorophenolicum</name>
    <dbReference type="NCBI Taxonomy" id="37916"/>
    <lineage>
        <taxon>Bacteria</taxon>
        <taxon>Bacillati</taxon>
        <taxon>Actinomycetota</taxon>
        <taxon>Actinomycetes</taxon>
        <taxon>Mycobacteriales</taxon>
        <taxon>Mycobacteriaceae</taxon>
        <taxon>Mycolicibacterium</taxon>
    </lineage>
</organism>
<proteinExistence type="predicted"/>
<name>A0A0J6Z5J3_9MYCO</name>
<evidence type="ECO:0000313" key="1">
    <source>
        <dbReference type="EMBL" id="KMO79886.1"/>
    </source>
</evidence>
<keyword evidence="2" id="KW-1185">Reference proteome</keyword>